<dbReference type="Proteomes" id="UP000228535">
    <property type="component" value="Unassembled WGS sequence"/>
</dbReference>
<dbReference type="AlphaFoldDB" id="A0A2M9B5F9"/>
<protein>
    <submittedName>
        <fullName evidence="1">Uncharacterized protein</fullName>
    </submittedName>
</protein>
<reference evidence="1 2" key="1">
    <citation type="submission" date="2017-11" db="EMBL/GenBank/DDBJ databases">
        <title>Genomic Encyclopedia of Archaeal and Bacterial Type Strains, Phase II (KMG-II): From Individual Species to Whole Genera.</title>
        <authorList>
            <person name="Goeker M."/>
        </authorList>
    </citation>
    <scope>NUCLEOTIDE SEQUENCE [LARGE SCALE GENOMIC DNA]</scope>
    <source>
        <strain evidence="1 2">DSM 11115</strain>
    </source>
</reference>
<name>A0A2M9B5F9_9BACT</name>
<dbReference type="RefSeq" id="WP_100338078.1">
    <property type="nucleotide sequence ID" value="NZ_PGFA01000003.1"/>
</dbReference>
<evidence type="ECO:0000313" key="1">
    <source>
        <dbReference type="EMBL" id="PJJ53183.1"/>
    </source>
</evidence>
<dbReference type="OrthoDB" id="1490226at2"/>
<comment type="caution">
    <text evidence="1">The sequence shown here is derived from an EMBL/GenBank/DDBJ whole genome shotgun (WGS) entry which is preliminary data.</text>
</comment>
<organism evidence="1 2">
    <name type="scientific">Hymenobacter chitinivorans DSM 11115</name>
    <dbReference type="NCBI Taxonomy" id="1121954"/>
    <lineage>
        <taxon>Bacteria</taxon>
        <taxon>Pseudomonadati</taxon>
        <taxon>Bacteroidota</taxon>
        <taxon>Cytophagia</taxon>
        <taxon>Cytophagales</taxon>
        <taxon>Hymenobacteraceae</taxon>
        <taxon>Hymenobacter</taxon>
    </lineage>
</organism>
<accession>A0A2M9B5F9</accession>
<evidence type="ECO:0000313" key="2">
    <source>
        <dbReference type="Proteomes" id="UP000228535"/>
    </source>
</evidence>
<keyword evidence="2" id="KW-1185">Reference proteome</keyword>
<proteinExistence type="predicted"/>
<sequence length="111" mass="12212">MGFLYFYDKQTHRTHYADATCGTLVWKQDGQYHVLASLAHMMGSAGSAVIPAPEKLPLVSVPRIAAQDGQYSFPSSVPNPAVHRVFPYKENEAACLLLDNSCVGKVEWASR</sequence>
<dbReference type="EMBL" id="PGFA01000003">
    <property type="protein sequence ID" value="PJJ53183.1"/>
    <property type="molecule type" value="Genomic_DNA"/>
</dbReference>
<gene>
    <name evidence="1" type="ORF">CLV45_3841</name>
</gene>